<evidence type="ECO:0000313" key="1">
    <source>
        <dbReference type="EMBL" id="MDL2058918.1"/>
    </source>
</evidence>
<sequence>MSPVIFVSPCLLGQKVRWDGRSSPGNALFSRFIASGGSIVSLCPECAGGLPTPRAPCEIAAASGGAVLAGCAMVQDSKGVDKTHQYLEGARAALALCLANRVRVAVLKDRSPACGVNFIHDGAFSGRVIRGEGVAAALLRRSGISVFDETQLVEAFEAVFAAQPGASSCGCGVAG</sequence>
<dbReference type="InterPro" id="IPR007553">
    <property type="entry name" value="2-thiour_desulf"/>
</dbReference>
<reference evidence="1" key="1">
    <citation type="submission" date="2023-03" db="EMBL/GenBank/DDBJ databases">
        <title>Mesosutterella sp. nov. isolated from porcine feces.</title>
        <authorList>
            <person name="Yu S."/>
        </authorList>
    </citation>
    <scope>NUCLEOTIDE SEQUENCE</scope>
    <source>
        <strain evidence="1">AGMB02718</strain>
    </source>
</reference>
<keyword evidence="2" id="KW-1185">Reference proteome</keyword>
<evidence type="ECO:0000313" key="2">
    <source>
        <dbReference type="Proteomes" id="UP001165481"/>
    </source>
</evidence>
<dbReference type="PANTHER" id="PTHR30087:SF1">
    <property type="entry name" value="HYPOTHETICAL CYTOSOLIC PROTEIN"/>
    <property type="match status" value="1"/>
</dbReference>
<comment type="caution">
    <text evidence="1">The sequence shown here is derived from an EMBL/GenBank/DDBJ whole genome shotgun (WGS) entry which is preliminary data.</text>
</comment>
<dbReference type="Proteomes" id="UP001165481">
    <property type="component" value="Unassembled WGS sequence"/>
</dbReference>
<dbReference type="RefSeq" id="WP_243376443.1">
    <property type="nucleotide sequence ID" value="NZ_JAKZJU020000001.1"/>
</dbReference>
<name>A0ABT7IKL8_9BURK</name>
<dbReference type="EMBL" id="JAKZJU020000001">
    <property type="protein sequence ID" value="MDL2058918.1"/>
    <property type="molecule type" value="Genomic_DNA"/>
</dbReference>
<accession>A0ABT7IKL8</accession>
<gene>
    <name evidence="1" type="ORF">MUN46_003005</name>
</gene>
<proteinExistence type="predicted"/>
<organism evidence="1 2">
    <name type="scientific">Mesosutterella faecium</name>
    <dbReference type="NCBI Taxonomy" id="2925194"/>
    <lineage>
        <taxon>Bacteria</taxon>
        <taxon>Pseudomonadati</taxon>
        <taxon>Pseudomonadota</taxon>
        <taxon>Betaproteobacteria</taxon>
        <taxon>Burkholderiales</taxon>
        <taxon>Sutterellaceae</taxon>
        <taxon>Mesosutterella</taxon>
    </lineage>
</organism>
<dbReference type="Pfam" id="PF04463">
    <property type="entry name" value="2-thiour_desulf"/>
    <property type="match status" value="1"/>
</dbReference>
<dbReference type="PANTHER" id="PTHR30087">
    <property type="entry name" value="INNER MEMBRANE PROTEIN"/>
    <property type="match status" value="1"/>
</dbReference>
<protein>
    <submittedName>
        <fullName evidence="1">DUF523 domain-containing protein</fullName>
    </submittedName>
</protein>